<dbReference type="InterPro" id="IPR002575">
    <property type="entry name" value="Aminoglycoside_PTrfase"/>
</dbReference>
<sequence>MRPTAVTPPDGLHVGSSPPDRYNGFPRRRTGVGPSRSKREVIGGFRRGRMTDQDTAFTPEAAVDHCRRHGVVPEGAAATARSLGGGVSNHVYEVTWEDGCVVVKRPLPNLAVEEDWPADVDRVHNEAAAIRTYASVLADADLAARVPGVVSETDDHVVAIECAPADATMWKAELLDGRVDAAVAAAVGEVLGTVHDAVADDPAVRETFADKRPFDQLRVDPYHRATARRHPDVADAIRTEIDRIMDVSRTLVHGDYSPKNVLVDRRSGAVPWVLDFEVAHWGDPAFDTAFMCNHLYIKSIYNHGAHEAYADAAARFWDAYDAAVAWDIEHETVRELAVLMLARVDGKSPVEYVEREAVADALRRVAKATLRGEAATLDEFAALAREEAAAL</sequence>
<feature type="domain" description="Aminoglycoside phosphotransferase" evidence="2">
    <location>
        <begin position="80"/>
        <end position="299"/>
    </location>
</feature>
<protein>
    <submittedName>
        <fullName evidence="3">Aminoglycoside phosphotransferase family protein</fullName>
    </submittedName>
</protein>
<keyword evidence="4" id="KW-1185">Reference proteome</keyword>
<dbReference type="EMBL" id="CP034345">
    <property type="protein sequence ID" value="QGX94985.1"/>
    <property type="molecule type" value="Genomic_DNA"/>
</dbReference>
<organism evidence="3 4">
    <name type="scientific">Haloplanus rallus</name>
    <dbReference type="NCBI Taxonomy" id="1816183"/>
    <lineage>
        <taxon>Archaea</taxon>
        <taxon>Methanobacteriati</taxon>
        <taxon>Methanobacteriota</taxon>
        <taxon>Stenosarchaea group</taxon>
        <taxon>Halobacteria</taxon>
        <taxon>Halobacteriales</taxon>
        <taxon>Haloferacaceae</taxon>
        <taxon>Haloplanus</taxon>
    </lineage>
</organism>
<keyword evidence="3" id="KW-0808">Transferase</keyword>
<evidence type="ECO:0000256" key="1">
    <source>
        <dbReference type="SAM" id="MobiDB-lite"/>
    </source>
</evidence>
<dbReference type="KEGG" id="hra:EI982_09375"/>
<dbReference type="SUPFAM" id="SSF56112">
    <property type="entry name" value="Protein kinase-like (PK-like)"/>
    <property type="match status" value="1"/>
</dbReference>
<dbReference type="PANTHER" id="PTHR21310">
    <property type="entry name" value="AMINOGLYCOSIDE PHOSPHOTRANSFERASE-RELATED-RELATED"/>
    <property type="match status" value="1"/>
</dbReference>
<dbReference type="Pfam" id="PF01636">
    <property type="entry name" value="APH"/>
    <property type="match status" value="1"/>
</dbReference>
<dbReference type="InterPro" id="IPR051678">
    <property type="entry name" value="AGP_Transferase"/>
</dbReference>
<accession>A0A6B9F3J5</accession>
<proteinExistence type="predicted"/>
<dbReference type="Gene3D" id="3.90.1200.10">
    <property type="match status" value="1"/>
</dbReference>
<evidence type="ECO:0000313" key="3">
    <source>
        <dbReference type="EMBL" id="QGX94985.1"/>
    </source>
</evidence>
<dbReference type="InterPro" id="IPR011009">
    <property type="entry name" value="Kinase-like_dom_sf"/>
</dbReference>
<evidence type="ECO:0000313" key="4">
    <source>
        <dbReference type="Proteomes" id="UP000428325"/>
    </source>
</evidence>
<gene>
    <name evidence="3" type="ORF">EI982_09375</name>
</gene>
<dbReference type="AlphaFoldDB" id="A0A6B9F3J5"/>
<feature type="region of interest" description="Disordered" evidence="1">
    <location>
        <begin position="1"/>
        <end position="38"/>
    </location>
</feature>
<name>A0A6B9F3J5_9EURY</name>
<dbReference type="Proteomes" id="UP000428325">
    <property type="component" value="Chromosome"/>
</dbReference>
<evidence type="ECO:0000259" key="2">
    <source>
        <dbReference type="Pfam" id="PF01636"/>
    </source>
</evidence>
<dbReference type="GO" id="GO:0016740">
    <property type="term" value="F:transferase activity"/>
    <property type="evidence" value="ECO:0007669"/>
    <property type="project" value="UniProtKB-KW"/>
</dbReference>
<dbReference type="Gene3D" id="3.30.200.20">
    <property type="entry name" value="Phosphorylase Kinase, domain 1"/>
    <property type="match status" value="1"/>
</dbReference>
<reference evidence="3 4" key="1">
    <citation type="submission" date="2018-12" db="EMBL/GenBank/DDBJ databases">
        <title>Complete genome sequence of Haloplanus rallus MBLA0036.</title>
        <authorList>
            <person name="Nam Y.-d."/>
            <person name="Kang J."/>
            <person name="Chung W.-H."/>
            <person name="Park Y.S."/>
        </authorList>
    </citation>
    <scope>NUCLEOTIDE SEQUENCE [LARGE SCALE GENOMIC DNA]</scope>
    <source>
        <strain evidence="3 4">MBLA0036</strain>
    </source>
</reference>